<dbReference type="AlphaFoldDB" id="A0A0D3AVC0"/>
<dbReference type="Gramene" id="Bo2g134700.1">
    <property type="protein sequence ID" value="Bo2g134700.1"/>
    <property type="gene ID" value="Bo2g134700"/>
</dbReference>
<evidence type="ECO:0000313" key="3">
    <source>
        <dbReference type="Proteomes" id="UP000032141"/>
    </source>
</evidence>
<proteinExistence type="predicted"/>
<protein>
    <submittedName>
        <fullName evidence="2">Uncharacterized protein</fullName>
    </submittedName>
</protein>
<dbReference type="EnsemblPlants" id="Bo2g134700.1">
    <property type="protein sequence ID" value="Bo2g134700.1"/>
    <property type="gene ID" value="Bo2g134700"/>
</dbReference>
<organism evidence="2 3">
    <name type="scientific">Brassica oleracea var. oleracea</name>
    <dbReference type="NCBI Taxonomy" id="109376"/>
    <lineage>
        <taxon>Eukaryota</taxon>
        <taxon>Viridiplantae</taxon>
        <taxon>Streptophyta</taxon>
        <taxon>Embryophyta</taxon>
        <taxon>Tracheophyta</taxon>
        <taxon>Spermatophyta</taxon>
        <taxon>Magnoliopsida</taxon>
        <taxon>eudicotyledons</taxon>
        <taxon>Gunneridae</taxon>
        <taxon>Pentapetalae</taxon>
        <taxon>rosids</taxon>
        <taxon>malvids</taxon>
        <taxon>Brassicales</taxon>
        <taxon>Brassicaceae</taxon>
        <taxon>Brassiceae</taxon>
        <taxon>Brassica</taxon>
    </lineage>
</organism>
<evidence type="ECO:0000313" key="2">
    <source>
        <dbReference type="EnsemblPlants" id="Bo2g134700.1"/>
    </source>
</evidence>
<name>A0A0D3AVC0_BRAOL</name>
<dbReference type="HOGENOM" id="CLU_2561439_0_0_1"/>
<reference evidence="2 3" key="1">
    <citation type="journal article" date="2014" name="Genome Biol.">
        <title>Transcriptome and methylome profiling reveals relics of genome dominance in the mesopolyploid Brassica oleracea.</title>
        <authorList>
            <person name="Parkin I.A."/>
            <person name="Koh C."/>
            <person name="Tang H."/>
            <person name="Robinson S.J."/>
            <person name="Kagale S."/>
            <person name="Clarke W.E."/>
            <person name="Town C.D."/>
            <person name="Nixon J."/>
            <person name="Krishnakumar V."/>
            <person name="Bidwell S.L."/>
            <person name="Denoeud F."/>
            <person name="Belcram H."/>
            <person name="Links M.G."/>
            <person name="Just J."/>
            <person name="Clarke C."/>
            <person name="Bender T."/>
            <person name="Huebert T."/>
            <person name="Mason A.S."/>
            <person name="Pires J.C."/>
            <person name="Barker G."/>
            <person name="Moore J."/>
            <person name="Walley P.G."/>
            <person name="Manoli S."/>
            <person name="Batley J."/>
            <person name="Edwards D."/>
            <person name="Nelson M.N."/>
            <person name="Wang X."/>
            <person name="Paterson A.H."/>
            <person name="King G."/>
            <person name="Bancroft I."/>
            <person name="Chalhoub B."/>
            <person name="Sharpe A.G."/>
        </authorList>
    </citation>
    <scope>NUCLEOTIDE SEQUENCE</scope>
    <source>
        <strain evidence="2 3">cv. TO1000</strain>
    </source>
</reference>
<feature type="compositionally biased region" description="Basic and acidic residues" evidence="1">
    <location>
        <begin position="42"/>
        <end position="54"/>
    </location>
</feature>
<accession>A0A0D3AVC0</accession>
<dbReference type="Proteomes" id="UP000032141">
    <property type="component" value="Chromosome C2"/>
</dbReference>
<feature type="compositionally biased region" description="Basic and acidic residues" evidence="1">
    <location>
        <begin position="61"/>
        <end position="82"/>
    </location>
</feature>
<feature type="region of interest" description="Disordered" evidence="1">
    <location>
        <begin position="32"/>
        <end position="82"/>
    </location>
</feature>
<reference evidence="2" key="2">
    <citation type="submission" date="2015-03" db="UniProtKB">
        <authorList>
            <consortium name="EnsemblPlants"/>
        </authorList>
    </citation>
    <scope>IDENTIFICATION</scope>
</reference>
<sequence>MMLVVLKSLFKSSAIAGGSTKARMVQALVATRKRTVSKTAPRHGEGAKQQEEKGPSNPKPNLKDKDDRIAALEQKMADQEAG</sequence>
<evidence type="ECO:0000256" key="1">
    <source>
        <dbReference type="SAM" id="MobiDB-lite"/>
    </source>
</evidence>
<keyword evidence="3" id="KW-1185">Reference proteome</keyword>